<dbReference type="PANTHER" id="PTHR42753">
    <property type="entry name" value="MITOCHONDRIAL RIBOSOME PROTEIN L39/PROLYL-TRNA LIGASE FAMILY MEMBER"/>
    <property type="match status" value="1"/>
</dbReference>
<evidence type="ECO:0000256" key="1">
    <source>
        <dbReference type="ARBA" id="ARBA00012831"/>
    </source>
</evidence>
<sequence>MRYSKLFGKTTKDAPHDADSANARLLTQGGFVSQLTAGVYTYLPLGLRVLTKIKAIVRDEMNALGAQEVLMPALHPKHVYEATGRWDTIDVMFKVDGAGGKEYGLSSTAEEVITPLVKEHVRSYRDFPVALYQIQDKFRNEPRAKSGLLRGREFSMKDLYSFHTTEEDFLEFYEKAKGAYLNVYLRCGLKAMIASASGGVFTEKHSHEFQVPTEAGEDKIYIDKQTKEALNKEIVQESDWENTDKYDIVKSIEVGNIFPLECKFSKAFELKTQGSDGEMVDIIMGCYGIGPSRVMGSIVEVHHDEKGIIWPKAVAPYHVHLVTLPAKEEEMKERIETTAVSLTEELERMGIEVLWDDREDVRAGEKFADADLIGIPLRLVISQKTLAEDSIEWKERHESDARLVKLEDVGAQASEWLATPERLTSHE</sequence>
<dbReference type="CDD" id="cd00861">
    <property type="entry name" value="ProRS_anticodon_short"/>
    <property type="match status" value="1"/>
</dbReference>
<evidence type="ECO:0000256" key="6">
    <source>
        <dbReference type="ARBA" id="ARBA00022917"/>
    </source>
</evidence>
<evidence type="ECO:0000256" key="8">
    <source>
        <dbReference type="ARBA" id="ARBA00029731"/>
    </source>
</evidence>
<keyword evidence="3" id="KW-0436">Ligase</keyword>
<gene>
    <name evidence="11" type="ORF">COV05_02765</name>
</gene>
<evidence type="ECO:0000256" key="3">
    <source>
        <dbReference type="ARBA" id="ARBA00022598"/>
    </source>
</evidence>
<comment type="caution">
    <text evidence="11">The sequence shown here is derived from an EMBL/GenBank/DDBJ whole genome shotgun (WGS) entry which is preliminary data.</text>
</comment>
<keyword evidence="5" id="KW-0067">ATP-binding</keyword>
<feature type="domain" description="Aminoacyl-transfer RNA synthetases class-II family profile" evidence="10">
    <location>
        <begin position="38"/>
        <end position="311"/>
    </location>
</feature>
<dbReference type="InterPro" id="IPR044140">
    <property type="entry name" value="ProRS_anticodon_short"/>
</dbReference>
<keyword evidence="6" id="KW-0648">Protein biosynthesis</keyword>
<dbReference type="GO" id="GO:0005829">
    <property type="term" value="C:cytosol"/>
    <property type="evidence" value="ECO:0007669"/>
    <property type="project" value="TreeGrafter"/>
</dbReference>
<comment type="catalytic activity">
    <reaction evidence="9">
        <text>tRNA(Pro) + L-proline + ATP = L-prolyl-tRNA(Pro) + AMP + diphosphate</text>
        <dbReference type="Rhea" id="RHEA:14305"/>
        <dbReference type="Rhea" id="RHEA-COMP:9700"/>
        <dbReference type="Rhea" id="RHEA-COMP:9702"/>
        <dbReference type="ChEBI" id="CHEBI:30616"/>
        <dbReference type="ChEBI" id="CHEBI:33019"/>
        <dbReference type="ChEBI" id="CHEBI:60039"/>
        <dbReference type="ChEBI" id="CHEBI:78442"/>
        <dbReference type="ChEBI" id="CHEBI:78532"/>
        <dbReference type="ChEBI" id="CHEBI:456215"/>
        <dbReference type="EC" id="6.1.1.15"/>
    </reaction>
</comment>
<name>A0A2M8LH60_9BACT</name>
<evidence type="ECO:0000256" key="2">
    <source>
        <dbReference type="ARBA" id="ARBA00019110"/>
    </source>
</evidence>
<dbReference type="GO" id="GO:0006433">
    <property type="term" value="P:prolyl-tRNA aminoacylation"/>
    <property type="evidence" value="ECO:0007669"/>
    <property type="project" value="InterPro"/>
</dbReference>
<dbReference type="InterPro" id="IPR002316">
    <property type="entry name" value="Pro-tRNA-ligase_IIa"/>
</dbReference>
<keyword evidence="4" id="KW-0547">Nucleotide-binding</keyword>
<organism evidence="11 12">
    <name type="scientific">Candidatus Uhrbacteria bacterium CG10_big_fil_rev_8_21_14_0_10_48_16</name>
    <dbReference type="NCBI Taxonomy" id="1975038"/>
    <lineage>
        <taxon>Bacteria</taxon>
        <taxon>Candidatus Uhriibacteriota</taxon>
    </lineage>
</organism>
<evidence type="ECO:0000259" key="10">
    <source>
        <dbReference type="PROSITE" id="PS50862"/>
    </source>
</evidence>
<dbReference type="GO" id="GO:0005524">
    <property type="term" value="F:ATP binding"/>
    <property type="evidence" value="ECO:0007669"/>
    <property type="project" value="UniProtKB-KW"/>
</dbReference>
<dbReference type="SUPFAM" id="SSF55681">
    <property type="entry name" value="Class II aaRS and biotin synthetases"/>
    <property type="match status" value="1"/>
</dbReference>
<dbReference type="InterPro" id="IPR004154">
    <property type="entry name" value="Anticodon-bd"/>
</dbReference>
<dbReference type="Gene3D" id="3.40.50.800">
    <property type="entry name" value="Anticodon-binding domain"/>
    <property type="match status" value="1"/>
</dbReference>
<evidence type="ECO:0000256" key="9">
    <source>
        <dbReference type="ARBA" id="ARBA00047671"/>
    </source>
</evidence>
<evidence type="ECO:0000313" key="11">
    <source>
        <dbReference type="EMBL" id="PJE76784.1"/>
    </source>
</evidence>
<dbReference type="EMBL" id="PFEU01000012">
    <property type="protein sequence ID" value="PJE76784.1"/>
    <property type="molecule type" value="Genomic_DNA"/>
</dbReference>
<dbReference type="Pfam" id="PF03129">
    <property type="entry name" value="HGTP_anticodon"/>
    <property type="match status" value="1"/>
</dbReference>
<dbReference type="Pfam" id="PF00587">
    <property type="entry name" value="tRNA-synt_2b"/>
    <property type="match status" value="1"/>
</dbReference>
<dbReference type="InterPro" id="IPR050062">
    <property type="entry name" value="Pro-tRNA_synthetase"/>
</dbReference>
<dbReference type="GO" id="GO:0004827">
    <property type="term" value="F:proline-tRNA ligase activity"/>
    <property type="evidence" value="ECO:0007669"/>
    <property type="project" value="UniProtKB-EC"/>
</dbReference>
<dbReference type="InterPro" id="IPR045864">
    <property type="entry name" value="aa-tRNA-synth_II/BPL/LPL"/>
</dbReference>
<dbReference type="InterPro" id="IPR036621">
    <property type="entry name" value="Anticodon-bd_dom_sf"/>
</dbReference>
<dbReference type="SUPFAM" id="SSF52954">
    <property type="entry name" value="Class II aaRS ABD-related"/>
    <property type="match status" value="1"/>
</dbReference>
<evidence type="ECO:0000256" key="7">
    <source>
        <dbReference type="ARBA" id="ARBA00023146"/>
    </source>
</evidence>
<evidence type="ECO:0000313" key="12">
    <source>
        <dbReference type="Proteomes" id="UP000231436"/>
    </source>
</evidence>
<proteinExistence type="predicted"/>
<dbReference type="InterPro" id="IPR002314">
    <property type="entry name" value="aa-tRNA-synt_IIb"/>
</dbReference>
<protein>
    <recommendedName>
        <fullName evidence="2">Proline--tRNA ligase</fullName>
        <ecNumber evidence="1">6.1.1.15</ecNumber>
    </recommendedName>
    <alternativeName>
        <fullName evidence="8">Prolyl-tRNA synthetase</fullName>
    </alternativeName>
</protein>
<dbReference type="PROSITE" id="PS50862">
    <property type="entry name" value="AA_TRNA_LIGASE_II"/>
    <property type="match status" value="1"/>
</dbReference>
<dbReference type="PANTHER" id="PTHR42753:SF2">
    <property type="entry name" value="PROLINE--TRNA LIGASE"/>
    <property type="match status" value="1"/>
</dbReference>
<dbReference type="Proteomes" id="UP000231436">
    <property type="component" value="Unassembled WGS sequence"/>
</dbReference>
<dbReference type="PRINTS" id="PR01046">
    <property type="entry name" value="TRNASYNTHPRO"/>
</dbReference>
<dbReference type="AlphaFoldDB" id="A0A2M8LH60"/>
<dbReference type="InterPro" id="IPR006195">
    <property type="entry name" value="aa-tRNA-synth_II"/>
</dbReference>
<evidence type="ECO:0000256" key="4">
    <source>
        <dbReference type="ARBA" id="ARBA00022741"/>
    </source>
</evidence>
<evidence type="ECO:0000256" key="5">
    <source>
        <dbReference type="ARBA" id="ARBA00022840"/>
    </source>
</evidence>
<accession>A0A2M8LH60</accession>
<reference evidence="12" key="1">
    <citation type="submission" date="2017-09" db="EMBL/GenBank/DDBJ databases">
        <title>Depth-based differentiation of microbial function through sediment-hosted aquifers and enrichment of novel symbionts in the deep terrestrial subsurface.</title>
        <authorList>
            <person name="Probst A.J."/>
            <person name="Ladd B."/>
            <person name="Jarett J.K."/>
            <person name="Geller-Mcgrath D.E."/>
            <person name="Sieber C.M.K."/>
            <person name="Emerson J.B."/>
            <person name="Anantharaman K."/>
            <person name="Thomas B.C."/>
            <person name="Malmstrom R."/>
            <person name="Stieglmeier M."/>
            <person name="Klingl A."/>
            <person name="Woyke T."/>
            <person name="Ryan C.M."/>
            <person name="Banfield J.F."/>
        </authorList>
    </citation>
    <scope>NUCLEOTIDE SEQUENCE [LARGE SCALE GENOMIC DNA]</scope>
</reference>
<dbReference type="EC" id="6.1.1.15" evidence="1"/>
<keyword evidence="7" id="KW-0030">Aminoacyl-tRNA synthetase</keyword>
<dbReference type="Gene3D" id="3.30.930.10">
    <property type="entry name" value="Bira Bifunctional Protein, Domain 2"/>
    <property type="match status" value="1"/>
</dbReference>